<accession>A0A1M7B819</accession>
<evidence type="ECO:0000313" key="3">
    <source>
        <dbReference type="EMBL" id="SHL51168.1"/>
    </source>
</evidence>
<protein>
    <submittedName>
        <fullName evidence="3">Uncharacterized protein</fullName>
    </submittedName>
</protein>
<reference evidence="3 4" key="1">
    <citation type="submission" date="2016-11" db="EMBL/GenBank/DDBJ databases">
        <authorList>
            <person name="Varghese N."/>
            <person name="Submissions S."/>
        </authorList>
    </citation>
    <scope>NUCLEOTIDE SEQUENCE [LARGE SCALE GENOMIC DNA]</scope>
    <source>
        <strain evidence="3 4">CGMCC 1.12174</strain>
        <strain evidence="2 5">DSM 26351</strain>
    </source>
</reference>
<dbReference type="STRING" id="1055723.SAMN05216293_3617"/>
<keyword evidence="5" id="KW-1185">Reference proteome</keyword>
<proteinExistence type="predicted"/>
<evidence type="ECO:0000313" key="5">
    <source>
        <dbReference type="Proteomes" id="UP000198940"/>
    </source>
</evidence>
<keyword evidence="1" id="KW-0812">Transmembrane</keyword>
<keyword evidence="1" id="KW-0472">Membrane</keyword>
<dbReference type="EMBL" id="FOKU01000010">
    <property type="protein sequence ID" value="SFC38471.1"/>
    <property type="molecule type" value="Genomic_DNA"/>
</dbReference>
<organism evidence="3 4">
    <name type="scientific">Flagellimonas taeanensis</name>
    <dbReference type="NCBI Taxonomy" id="1005926"/>
    <lineage>
        <taxon>Bacteria</taxon>
        <taxon>Pseudomonadati</taxon>
        <taxon>Bacteroidota</taxon>
        <taxon>Flavobacteriia</taxon>
        <taxon>Flavobacteriales</taxon>
        <taxon>Flavobacteriaceae</taxon>
        <taxon>Flagellimonas</taxon>
    </lineage>
</organism>
<comment type="caution">
    <text evidence="3">The sequence shown here is derived from an EMBL/GenBank/DDBJ whole genome shotgun (WGS) entry which is preliminary data.</text>
</comment>
<evidence type="ECO:0000256" key="1">
    <source>
        <dbReference type="SAM" id="Phobius"/>
    </source>
</evidence>
<name>A0A1M7B819_9FLAO</name>
<dbReference type="EMBL" id="FRAT01000011">
    <property type="protein sequence ID" value="SHL51168.1"/>
    <property type="molecule type" value="Genomic_DNA"/>
</dbReference>
<dbReference type="Proteomes" id="UP000198940">
    <property type="component" value="Unassembled WGS sequence"/>
</dbReference>
<keyword evidence="1" id="KW-1133">Transmembrane helix</keyword>
<feature type="transmembrane region" description="Helical" evidence="1">
    <location>
        <begin position="6"/>
        <end position="32"/>
    </location>
</feature>
<sequence length="41" mass="4711">MGNLEMDGFCWMCAAVWIGGILLVTLIIYLIVKLLRKNRKN</sequence>
<evidence type="ECO:0000313" key="2">
    <source>
        <dbReference type="EMBL" id="SFC38471.1"/>
    </source>
</evidence>
<dbReference type="Proteomes" id="UP000184031">
    <property type="component" value="Unassembled WGS sequence"/>
</dbReference>
<evidence type="ECO:0000313" key="4">
    <source>
        <dbReference type="Proteomes" id="UP000184031"/>
    </source>
</evidence>
<dbReference type="AlphaFoldDB" id="A0A1M7B819"/>
<gene>
    <name evidence="2" type="ORF">SAMN04487891_11058</name>
    <name evidence="3" type="ORF">SAMN05216293_3617</name>
</gene>